<organism evidence="1 2">
    <name type="scientific">Candidatus Nomurabacteria bacterium CG2_30_43_9</name>
    <dbReference type="NCBI Taxonomy" id="1805283"/>
    <lineage>
        <taxon>Bacteria</taxon>
        <taxon>Candidatus Nomuraibacteriota</taxon>
    </lineage>
</organism>
<accession>A0A1J5GI40</accession>
<reference evidence="1 2" key="1">
    <citation type="journal article" date="2016" name="Environ. Microbiol.">
        <title>Genomic resolution of a cold subsurface aquifer community provides metabolic insights for novel microbes adapted to high CO concentrations.</title>
        <authorList>
            <person name="Probst A.J."/>
            <person name="Castelle C.J."/>
            <person name="Singh A."/>
            <person name="Brown C.T."/>
            <person name="Anantharaman K."/>
            <person name="Sharon I."/>
            <person name="Hug L.A."/>
            <person name="Burstein D."/>
            <person name="Emerson J.B."/>
            <person name="Thomas B.C."/>
            <person name="Banfield J.F."/>
        </authorList>
    </citation>
    <scope>NUCLEOTIDE SEQUENCE [LARGE SCALE GENOMIC DNA]</scope>
    <source>
        <strain evidence="1">CG2_30_43_9</strain>
    </source>
</reference>
<dbReference type="Proteomes" id="UP000182059">
    <property type="component" value="Unassembled WGS sequence"/>
</dbReference>
<name>A0A1J5GI40_9BACT</name>
<sequence>MNNKTLKIKKFLVLPFIVATFFIPLSEAKAQGISVPSWDALSIIETITQQASDIAGEMAQQLARIEVDTAVYTAGQMLLDQVTDDIVTWVKGGFNGSPSFAVDPTKLFLDLADAVSGGMASQIRGIATCDFTPNFNNDLANMVDLSTRNDAGNKYAYQIRCPFPAVNINASDFYNDFNRGGWSAFEMALSDNGNAFGVAVLTSDELAKRQQEARATQEMRSNWSNGFADLVDTNDCPTMPSEVSSAIENDELPIEAKKAYQKSYCKTTTPGKIVGDRLGQAVGVDMDRLGFVDNINKIMGAVVKEATNQAVSGIFQN</sequence>
<evidence type="ECO:0000313" key="2">
    <source>
        <dbReference type="Proteomes" id="UP000182059"/>
    </source>
</evidence>
<protein>
    <submittedName>
        <fullName evidence="1">Uncharacterized protein</fullName>
    </submittedName>
</protein>
<comment type="caution">
    <text evidence="1">The sequence shown here is derived from an EMBL/GenBank/DDBJ whole genome shotgun (WGS) entry which is preliminary data.</text>
</comment>
<dbReference type="EMBL" id="MNYX01000001">
    <property type="protein sequence ID" value="OIP66704.1"/>
    <property type="molecule type" value="Genomic_DNA"/>
</dbReference>
<proteinExistence type="predicted"/>
<gene>
    <name evidence="1" type="ORF">AUK15_00040</name>
</gene>
<dbReference type="AlphaFoldDB" id="A0A1J5GI40"/>
<evidence type="ECO:0000313" key="1">
    <source>
        <dbReference type="EMBL" id="OIP66704.1"/>
    </source>
</evidence>